<keyword evidence="8" id="KW-1185">Reference proteome</keyword>
<keyword evidence="6" id="KW-0472">Membrane</keyword>
<evidence type="ECO:0000256" key="4">
    <source>
        <dbReference type="ARBA" id="ARBA00023128"/>
    </source>
</evidence>
<dbReference type="InterPro" id="IPR031568">
    <property type="entry name" value="Pet117"/>
</dbReference>
<keyword evidence="6" id="KW-0812">Transmembrane</keyword>
<dbReference type="EMBL" id="BTGC01000003">
    <property type="protein sequence ID" value="GMM49995.1"/>
    <property type="molecule type" value="Genomic_DNA"/>
</dbReference>
<evidence type="ECO:0000313" key="7">
    <source>
        <dbReference type="EMBL" id="GMM49995.1"/>
    </source>
</evidence>
<name>A0AAV5RF58_STABA</name>
<comment type="caution">
    <text evidence="7">The sequence shown here is derived from an EMBL/GenBank/DDBJ whole genome shotgun (WGS) entry which is preliminary data.</text>
</comment>
<proteinExistence type="inferred from homology"/>
<evidence type="ECO:0000256" key="1">
    <source>
        <dbReference type="ARBA" id="ARBA00004173"/>
    </source>
</evidence>
<reference evidence="7 8" key="1">
    <citation type="journal article" date="2023" name="Elife">
        <title>Identification of key yeast species and microbe-microbe interactions impacting larval growth of Drosophila in the wild.</title>
        <authorList>
            <person name="Mure A."/>
            <person name="Sugiura Y."/>
            <person name="Maeda R."/>
            <person name="Honda K."/>
            <person name="Sakurai N."/>
            <person name="Takahashi Y."/>
            <person name="Watada M."/>
            <person name="Katoh T."/>
            <person name="Gotoh A."/>
            <person name="Gotoh Y."/>
            <person name="Taniguchi I."/>
            <person name="Nakamura K."/>
            <person name="Hayashi T."/>
            <person name="Katayama T."/>
            <person name="Uemura T."/>
            <person name="Hattori Y."/>
        </authorList>
    </citation>
    <scope>NUCLEOTIDE SEQUENCE [LARGE SCALE GENOMIC DNA]</scope>
    <source>
        <strain evidence="7 8">SB-73</strain>
    </source>
</reference>
<dbReference type="AlphaFoldDB" id="A0AAV5RF58"/>
<dbReference type="GO" id="GO:0033617">
    <property type="term" value="P:mitochondrial respiratory chain complex IV assembly"/>
    <property type="evidence" value="ECO:0007669"/>
    <property type="project" value="TreeGrafter"/>
</dbReference>
<gene>
    <name evidence="7" type="ORF">DASB73_009530</name>
</gene>
<evidence type="ECO:0000256" key="3">
    <source>
        <dbReference type="ARBA" id="ARBA00022946"/>
    </source>
</evidence>
<feature type="region of interest" description="Disordered" evidence="5">
    <location>
        <begin position="48"/>
        <end position="77"/>
    </location>
</feature>
<feature type="transmembrane region" description="Helical" evidence="6">
    <location>
        <begin position="7"/>
        <end position="26"/>
    </location>
</feature>
<protein>
    <submittedName>
        <fullName evidence="7">Uncharacterized protein</fullName>
    </submittedName>
</protein>
<dbReference type="GO" id="GO:0005739">
    <property type="term" value="C:mitochondrion"/>
    <property type="evidence" value="ECO:0007669"/>
    <property type="project" value="UniProtKB-SubCell"/>
</dbReference>
<sequence>MSTRSKLFFGFSVLCGVTIIPYVHYFQNEQSEVLHEGPLKDVKRRERKLNEEQKAREQEYEEQKRLQKELAESNKEP</sequence>
<evidence type="ECO:0000256" key="2">
    <source>
        <dbReference type="ARBA" id="ARBA00008197"/>
    </source>
</evidence>
<dbReference type="Proteomes" id="UP001362899">
    <property type="component" value="Unassembled WGS sequence"/>
</dbReference>
<dbReference type="PANTHER" id="PTHR28163:SF1">
    <property type="entry name" value="PROTEIN PET117 HOMOLOG, MITOCHONDRIAL"/>
    <property type="match status" value="1"/>
</dbReference>
<organism evidence="7 8">
    <name type="scientific">Starmerella bacillaris</name>
    <name type="common">Yeast</name>
    <name type="synonym">Candida zemplinina</name>
    <dbReference type="NCBI Taxonomy" id="1247836"/>
    <lineage>
        <taxon>Eukaryota</taxon>
        <taxon>Fungi</taxon>
        <taxon>Dikarya</taxon>
        <taxon>Ascomycota</taxon>
        <taxon>Saccharomycotina</taxon>
        <taxon>Dipodascomycetes</taxon>
        <taxon>Dipodascales</taxon>
        <taxon>Trichomonascaceae</taxon>
        <taxon>Starmerella</taxon>
    </lineage>
</organism>
<comment type="similarity">
    <text evidence="2">Belongs to the PET117 family.</text>
</comment>
<keyword evidence="4" id="KW-0496">Mitochondrion</keyword>
<dbReference type="PANTHER" id="PTHR28163">
    <property type="entry name" value="PROTEIN PET117 HOMOLOG, MITOCHONDRIAL"/>
    <property type="match status" value="1"/>
</dbReference>
<dbReference type="Pfam" id="PF15786">
    <property type="entry name" value="PET117"/>
    <property type="match status" value="1"/>
</dbReference>
<accession>A0AAV5RF58</accession>
<keyword evidence="6" id="KW-1133">Transmembrane helix</keyword>
<evidence type="ECO:0000256" key="5">
    <source>
        <dbReference type="SAM" id="MobiDB-lite"/>
    </source>
</evidence>
<comment type="subcellular location">
    <subcellularLocation>
        <location evidence="1">Mitochondrion</location>
    </subcellularLocation>
</comment>
<evidence type="ECO:0000256" key="6">
    <source>
        <dbReference type="SAM" id="Phobius"/>
    </source>
</evidence>
<evidence type="ECO:0000313" key="8">
    <source>
        <dbReference type="Proteomes" id="UP001362899"/>
    </source>
</evidence>
<keyword evidence="3" id="KW-0809">Transit peptide</keyword>